<organism evidence="1 2">
    <name type="scientific">Arachnia rubra</name>
    <dbReference type="NCBI Taxonomy" id="1547448"/>
    <lineage>
        <taxon>Bacteria</taxon>
        <taxon>Bacillati</taxon>
        <taxon>Actinomycetota</taxon>
        <taxon>Actinomycetes</taxon>
        <taxon>Propionibacteriales</taxon>
        <taxon>Propionibacteriaceae</taxon>
        <taxon>Arachnia</taxon>
    </lineage>
</organism>
<reference evidence="1 2" key="1">
    <citation type="submission" date="2021-03" db="EMBL/GenBank/DDBJ databases">
        <title>Human Oral Microbial Genomes.</title>
        <authorList>
            <person name="Johnston C.D."/>
            <person name="Chen T."/>
            <person name="Dewhirst F.E."/>
        </authorList>
    </citation>
    <scope>NUCLEOTIDE SEQUENCE [LARGE SCALE GENOMIC DNA]</scope>
    <source>
        <strain evidence="1 2">DSMZ 100122</strain>
    </source>
</reference>
<name>A0ABX7Y6L1_9ACTN</name>
<keyword evidence="2" id="KW-1185">Reference proteome</keyword>
<gene>
    <name evidence="1" type="ORF">J5A65_01810</name>
</gene>
<proteinExistence type="predicted"/>
<protein>
    <submittedName>
        <fullName evidence="1">Uncharacterized protein</fullName>
    </submittedName>
</protein>
<dbReference type="EMBL" id="CP072384">
    <property type="protein sequence ID" value="QUC08509.1"/>
    <property type="molecule type" value="Genomic_DNA"/>
</dbReference>
<evidence type="ECO:0000313" key="1">
    <source>
        <dbReference type="EMBL" id="QUC08509.1"/>
    </source>
</evidence>
<accession>A0ABX7Y6L1</accession>
<dbReference type="RefSeq" id="WP_212324510.1">
    <property type="nucleotide sequence ID" value="NZ_AP024463.1"/>
</dbReference>
<sequence length="111" mass="11834">MGDIEFNREALGVSAKKDWKDSEQFAWIGQFITTLRASGVATDLPVGDNGGVGALRKAAAHFVLTMNSVLQEYSDACAALGSGQETAVSNYDATESQNTDNFRALVARMEG</sequence>
<dbReference type="Proteomes" id="UP000678513">
    <property type="component" value="Chromosome"/>
</dbReference>
<evidence type="ECO:0000313" key="2">
    <source>
        <dbReference type="Proteomes" id="UP000678513"/>
    </source>
</evidence>